<dbReference type="PROSITE" id="PS50931">
    <property type="entry name" value="HTH_LYSR"/>
    <property type="match status" value="1"/>
</dbReference>
<dbReference type="GO" id="GO:0003677">
    <property type="term" value="F:DNA binding"/>
    <property type="evidence" value="ECO:0007669"/>
    <property type="project" value="UniProtKB-KW"/>
</dbReference>
<dbReference type="PANTHER" id="PTHR30346:SF28">
    <property type="entry name" value="HTH-TYPE TRANSCRIPTIONAL REGULATOR CYNR"/>
    <property type="match status" value="1"/>
</dbReference>
<evidence type="ECO:0000256" key="4">
    <source>
        <dbReference type="ARBA" id="ARBA00023163"/>
    </source>
</evidence>
<dbReference type="EMBL" id="FMZA01000014">
    <property type="protein sequence ID" value="SDC71494.1"/>
    <property type="molecule type" value="Genomic_DNA"/>
</dbReference>
<dbReference type="InterPro" id="IPR036388">
    <property type="entry name" value="WH-like_DNA-bd_sf"/>
</dbReference>
<dbReference type="PANTHER" id="PTHR30346">
    <property type="entry name" value="TRANSCRIPTIONAL DUAL REGULATOR HCAR-RELATED"/>
    <property type="match status" value="1"/>
</dbReference>
<dbReference type="CDD" id="cd05466">
    <property type="entry name" value="PBP2_LTTR_substrate"/>
    <property type="match status" value="1"/>
</dbReference>
<evidence type="ECO:0000256" key="2">
    <source>
        <dbReference type="ARBA" id="ARBA00023015"/>
    </source>
</evidence>
<comment type="similarity">
    <text evidence="1">Belongs to the LysR transcriptional regulatory family.</text>
</comment>
<dbReference type="Pfam" id="PF00126">
    <property type="entry name" value="HTH_1"/>
    <property type="match status" value="1"/>
</dbReference>
<sequence length="293" mass="33190">MDLKQLRYFVTIAQEGQITRAANKLHMAQPPLSQSLKMLEQELGVPLLERNRRKMELTEAGRILYRKAQALLRQFDETIVEVKETGKGLRGMLSIGCVKSCFAYIPERVQFFRKEYPDVTFELREGDSFQLAEYLENRDIEIAVVRLPLDHKNFAYLPLPNEVYVAVLPAHWVKAPTQTHILMEDLAGLPLLLLHRISGVGQYEIIMNEFKKHGLKPHVVCECPDATMLLSLVSAGVGATLLPKSTLFTLPAQGVKVLEIGQTEITSEAAVVWLKDRYLSKSAIRFIETFQPS</sequence>
<dbReference type="Gene3D" id="3.40.190.290">
    <property type="match status" value="1"/>
</dbReference>
<organism evidence="6 7">
    <name type="scientific">Melghirimyces thermohalophilus</name>
    <dbReference type="NCBI Taxonomy" id="1236220"/>
    <lineage>
        <taxon>Bacteria</taxon>
        <taxon>Bacillati</taxon>
        <taxon>Bacillota</taxon>
        <taxon>Bacilli</taxon>
        <taxon>Bacillales</taxon>
        <taxon>Thermoactinomycetaceae</taxon>
        <taxon>Melghirimyces</taxon>
    </lineage>
</organism>
<dbReference type="FunFam" id="1.10.10.10:FF:000001">
    <property type="entry name" value="LysR family transcriptional regulator"/>
    <property type="match status" value="1"/>
</dbReference>
<keyword evidence="3 6" id="KW-0238">DNA-binding</keyword>
<name>A0A1G6NVX0_9BACL</name>
<dbReference type="SUPFAM" id="SSF46785">
    <property type="entry name" value="Winged helix' DNA-binding domain"/>
    <property type="match status" value="1"/>
</dbReference>
<evidence type="ECO:0000313" key="6">
    <source>
        <dbReference type="EMBL" id="SDC71494.1"/>
    </source>
</evidence>
<reference evidence="6 7" key="1">
    <citation type="submission" date="2016-10" db="EMBL/GenBank/DDBJ databases">
        <authorList>
            <person name="de Groot N.N."/>
        </authorList>
    </citation>
    <scope>NUCLEOTIDE SEQUENCE [LARGE SCALE GENOMIC DNA]</scope>
    <source>
        <strain evidence="6 7">DSM 45514</strain>
    </source>
</reference>
<dbReference type="GO" id="GO:0032993">
    <property type="term" value="C:protein-DNA complex"/>
    <property type="evidence" value="ECO:0007669"/>
    <property type="project" value="TreeGrafter"/>
</dbReference>
<proteinExistence type="inferred from homology"/>
<keyword evidence="4" id="KW-0804">Transcription</keyword>
<dbReference type="SUPFAM" id="SSF53850">
    <property type="entry name" value="Periplasmic binding protein-like II"/>
    <property type="match status" value="1"/>
</dbReference>
<protein>
    <submittedName>
        <fullName evidence="6">DNA-binding transcriptional regulator, LysR family</fullName>
    </submittedName>
</protein>
<evidence type="ECO:0000259" key="5">
    <source>
        <dbReference type="PROSITE" id="PS50931"/>
    </source>
</evidence>
<dbReference type="STRING" id="1236220.SAMN04488112_11445"/>
<dbReference type="GO" id="GO:0003700">
    <property type="term" value="F:DNA-binding transcription factor activity"/>
    <property type="evidence" value="ECO:0007669"/>
    <property type="project" value="InterPro"/>
</dbReference>
<dbReference type="OrthoDB" id="9803735at2"/>
<dbReference type="RefSeq" id="WP_091570965.1">
    <property type="nucleotide sequence ID" value="NZ_FMZA01000014.1"/>
</dbReference>
<keyword evidence="7" id="KW-1185">Reference proteome</keyword>
<evidence type="ECO:0000313" key="7">
    <source>
        <dbReference type="Proteomes" id="UP000199387"/>
    </source>
</evidence>
<dbReference type="Gene3D" id="1.10.10.10">
    <property type="entry name" value="Winged helix-like DNA-binding domain superfamily/Winged helix DNA-binding domain"/>
    <property type="match status" value="1"/>
</dbReference>
<keyword evidence="2" id="KW-0805">Transcription regulation</keyword>
<evidence type="ECO:0000256" key="3">
    <source>
        <dbReference type="ARBA" id="ARBA00023125"/>
    </source>
</evidence>
<dbReference type="InterPro" id="IPR036390">
    <property type="entry name" value="WH_DNA-bd_sf"/>
</dbReference>
<dbReference type="InterPro" id="IPR005119">
    <property type="entry name" value="LysR_subst-bd"/>
</dbReference>
<dbReference type="InterPro" id="IPR000847">
    <property type="entry name" value="LysR_HTH_N"/>
</dbReference>
<dbReference type="AlphaFoldDB" id="A0A1G6NVX0"/>
<evidence type="ECO:0000256" key="1">
    <source>
        <dbReference type="ARBA" id="ARBA00009437"/>
    </source>
</evidence>
<gene>
    <name evidence="6" type="ORF">SAMN04488112_11445</name>
</gene>
<dbReference type="PRINTS" id="PR00039">
    <property type="entry name" value="HTHLYSR"/>
</dbReference>
<feature type="domain" description="HTH lysR-type" evidence="5">
    <location>
        <begin position="1"/>
        <end position="58"/>
    </location>
</feature>
<dbReference type="Pfam" id="PF03466">
    <property type="entry name" value="LysR_substrate"/>
    <property type="match status" value="1"/>
</dbReference>
<dbReference type="Proteomes" id="UP000199387">
    <property type="component" value="Unassembled WGS sequence"/>
</dbReference>
<accession>A0A1G6NVX0</accession>